<gene>
    <name evidence="1" type="ORF">NJ959_05240</name>
</gene>
<evidence type="ECO:0000313" key="2">
    <source>
        <dbReference type="Proteomes" id="UP001204953"/>
    </source>
</evidence>
<keyword evidence="2" id="KW-1185">Reference proteome</keyword>
<protein>
    <submittedName>
        <fullName evidence="1">Uncharacterized protein</fullName>
    </submittedName>
</protein>
<name>A0AAE3GSS0_9CYAN</name>
<accession>A0AAE3GSS0</accession>
<comment type="caution">
    <text evidence="1">The sequence shown here is derived from an EMBL/GenBank/DDBJ whole genome shotgun (WGS) entry which is preliminary data.</text>
</comment>
<evidence type="ECO:0000313" key="1">
    <source>
        <dbReference type="EMBL" id="MCP2727882.1"/>
    </source>
</evidence>
<proteinExistence type="predicted"/>
<dbReference type="AlphaFoldDB" id="A0AAE3GSS0"/>
<reference evidence="1" key="1">
    <citation type="submission" date="2022-06" db="EMBL/GenBank/DDBJ databases">
        <title>New cyanobacteria of genus Symplocastrum in benthos of Lake Baikal.</title>
        <authorList>
            <person name="Sorokovikova E."/>
            <person name="Tikhonova I."/>
            <person name="Krasnopeev A."/>
            <person name="Evseev P."/>
            <person name="Gladkikh A."/>
            <person name="Belykh O."/>
        </authorList>
    </citation>
    <scope>NUCLEOTIDE SEQUENCE</scope>
    <source>
        <strain evidence="1">BBK-W-15</strain>
    </source>
</reference>
<dbReference type="EMBL" id="JAMZMM010000030">
    <property type="protein sequence ID" value="MCP2727882.1"/>
    <property type="molecule type" value="Genomic_DNA"/>
</dbReference>
<dbReference type="Proteomes" id="UP001204953">
    <property type="component" value="Unassembled WGS sequence"/>
</dbReference>
<organism evidence="1 2">
    <name type="scientific">Limnofasciculus baicalensis BBK-W-15</name>
    <dbReference type="NCBI Taxonomy" id="2699891"/>
    <lineage>
        <taxon>Bacteria</taxon>
        <taxon>Bacillati</taxon>
        <taxon>Cyanobacteriota</taxon>
        <taxon>Cyanophyceae</taxon>
        <taxon>Coleofasciculales</taxon>
        <taxon>Coleofasciculaceae</taxon>
        <taxon>Limnofasciculus</taxon>
        <taxon>Limnofasciculus baicalensis</taxon>
    </lineage>
</organism>
<sequence>MPDGDIVHNRLRWGYQKPYKSLCEGKASTSERARALIKSLKEDLKQKGDLSVQLAQL</sequence>